<reference evidence="7" key="3">
    <citation type="submission" date="2021-05" db="UniProtKB">
        <authorList>
            <consortium name="EnsemblPlants"/>
        </authorList>
    </citation>
    <scope>IDENTIFICATION</scope>
    <source>
        <strain evidence="7">cv. B73</strain>
    </source>
</reference>
<feature type="chain" id="PRO_5044663336" description="Cytochrome P450 superfamily protein" evidence="6">
    <location>
        <begin position="25"/>
        <end position="452"/>
    </location>
</feature>
<dbReference type="GO" id="GO:0005506">
    <property type="term" value="F:iron ion binding"/>
    <property type="evidence" value="ECO:0007669"/>
    <property type="project" value="InterPro"/>
</dbReference>
<dbReference type="GO" id="GO:0020037">
    <property type="term" value="F:heme binding"/>
    <property type="evidence" value="ECO:0007669"/>
    <property type="project" value="InterPro"/>
</dbReference>
<dbReference type="AlphaFoldDB" id="A0A804N7H8"/>
<evidence type="ECO:0000256" key="3">
    <source>
        <dbReference type="ARBA" id="ARBA00023002"/>
    </source>
</evidence>
<sequence>MDAAVAPLLAVAVLLFLGLRRRGGHRNHCPYPNPVLGNVVPLVRNLHRFLDWATDQLTAAPSSTIEVRGALGLGRGVATADPGVVNHMLRARFPNYVKGARFAGPFGDLLGSGIFLADGRLWSLQRKLASYSFSSRSLRRFSGTCSSASPSTTSAASRSESRARRCSSSRRPAAGAGDDPAGTTRSSRRSTPPSRSPSRACSTRPPSCGRRCSSLASEARGGSARPSASSTSTSRRSWSRRSGRAASATEAAATSSTFCRGSRRRWRKRRGANSAPCSGRRRRSGGSCGTSSSASCSPGRTPRPPRSHGSSGSSPPTRAASGACTRRWRRSRSTDMASTTKAATTSSGGCTTCTRRSPRRCGCIRRCPSTRGWRPRGTCCRMARRCAPAGSRTTARTRWGGCRSCGATTAASSAPSGGSMAEASSWRWTRRGTRCSTPARGRASVRRWRMCR</sequence>
<reference evidence="8" key="1">
    <citation type="submission" date="2015-12" db="EMBL/GenBank/DDBJ databases">
        <title>Update maize B73 reference genome by single molecule sequencing technologies.</title>
        <authorList>
            <consortium name="Maize Genome Sequencing Project"/>
            <person name="Ware D."/>
        </authorList>
    </citation>
    <scope>NUCLEOTIDE SEQUENCE [LARGE SCALE GENOMIC DNA]</scope>
    <source>
        <strain evidence="8">cv. B73</strain>
    </source>
</reference>
<dbReference type="SUPFAM" id="SSF48264">
    <property type="entry name" value="Cytochrome P450"/>
    <property type="match status" value="1"/>
</dbReference>
<evidence type="ECO:0000256" key="5">
    <source>
        <dbReference type="SAM" id="MobiDB-lite"/>
    </source>
</evidence>
<feature type="compositionally biased region" description="Basic residues" evidence="5">
    <location>
        <begin position="261"/>
        <end position="271"/>
    </location>
</feature>
<dbReference type="GO" id="GO:0004497">
    <property type="term" value="F:monooxygenase activity"/>
    <property type="evidence" value="ECO:0007669"/>
    <property type="project" value="InterPro"/>
</dbReference>
<dbReference type="GO" id="GO:0016705">
    <property type="term" value="F:oxidoreductase activity, acting on paired donors, with incorporation or reduction of molecular oxygen"/>
    <property type="evidence" value="ECO:0007669"/>
    <property type="project" value="InterPro"/>
</dbReference>
<dbReference type="Proteomes" id="UP000007305">
    <property type="component" value="Chromosome 3"/>
</dbReference>
<keyword evidence="6" id="KW-0732">Signal</keyword>
<keyword evidence="3" id="KW-0560">Oxidoreductase</keyword>
<name>A0A804N7H8_MAIZE</name>
<accession>A0A804N7H8</accession>
<evidence type="ECO:0008006" key="9">
    <source>
        <dbReference type="Google" id="ProtNLM"/>
    </source>
</evidence>
<dbReference type="InterPro" id="IPR036396">
    <property type="entry name" value="Cyt_P450_sf"/>
</dbReference>
<reference evidence="7" key="2">
    <citation type="submission" date="2019-07" db="EMBL/GenBank/DDBJ databases">
        <authorList>
            <person name="Seetharam A."/>
            <person name="Woodhouse M."/>
            <person name="Cannon E."/>
        </authorList>
    </citation>
    <scope>NUCLEOTIDE SEQUENCE [LARGE SCALE GENOMIC DNA]</scope>
    <source>
        <strain evidence="7">cv. B73</strain>
    </source>
</reference>
<keyword evidence="4" id="KW-0408">Iron</keyword>
<feature type="region of interest" description="Disordered" evidence="5">
    <location>
        <begin position="141"/>
        <end position="350"/>
    </location>
</feature>
<dbReference type="EnsemblPlants" id="Zm00001eb140910_T002">
    <property type="protein sequence ID" value="Zm00001eb140910_P002"/>
    <property type="gene ID" value="Zm00001eb140910"/>
</dbReference>
<feature type="compositionally biased region" description="Low complexity" evidence="5">
    <location>
        <begin position="338"/>
        <end position="350"/>
    </location>
</feature>
<proteinExistence type="inferred from homology"/>
<feature type="signal peptide" evidence="6">
    <location>
        <begin position="1"/>
        <end position="24"/>
    </location>
</feature>
<protein>
    <recommendedName>
        <fullName evidence="9">Cytochrome P450 superfamily protein</fullName>
    </recommendedName>
</protein>
<feature type="compositionally biased region" description="Low complexity" evidence="5">
    <location>
        <begin position="307"/>
        <end position="318"/>
    </location>
</feature>
<evidence type="ECO:0000256" key="4">
    <source>
        <dbReference type="ARBA" id="ARBA00023004"/>
    </source>
</evidence>
<feature type="compositionally biased region" description="Low complexity" evidence="5">
    <location>
        <begin position="244"/>
        <end position="257"/>
    </location>
</feature>
<evidence type="ECO:0000256" key="1">
    <source>
        <dbReference type="ARBA" id="ARBA00010617"/>
    </source>
</evidence>
<keyword evidence="2" id="KW-0479">Metal-binding</keyword>
<comment type="similarity">
    <text evidence="1">Belongs to the cytochrome P450 family.</text>
</comment>
<feature type="compositionally biased region" description="Low complexity" evidence="5">
    <location>
        <begin position="169"/>
        <end position="207"/>
    </location>
</feature>
<evidence type="ECO:0000313" key="8">
    <source>
        <dbReference type="Proteomes" id="UP000007305"/>
    </source>
</evidence>
<feature type="compositionally biased region" description="Low complexity" evidence="5">
    <location>
        <begin position="141"/>
        <end position="158"/>
    </location>
</feature>
<feature type="compositionally biased region" description="Low complexity" evidence="5">
    <location>
        <begin position="289"/>
        <end position="300"/>
    </location>
</feature>
<feature type="compositionally biased region" description="Low complexity" evidence="5">
    <location>
        <begin position="216"/>
        <end position="236"/>
    </location>
</feature>
<dbReference type="Gramene" id="Zm00001eb140910_T001">
    <property type="protein sequence ID" value="Zm00001eb140910_P001"/>
    <property type="gene ID" value="Zm00001eb140910"/>
</dbReference>
<evidence type="ECO:0000256" key="2">
    <source>
        <dbReference type="ARBA" id="ARBA00022723"/>
    </source>
</evidence>
<evidence type="ECO:0000256" key="6">
    <source>
        <dbReference type="SAM" id="SignalP"/>
    </source>
</evidence>
<dbReference type="EnsemblPlants" id="Zm00001eb140910_T001">
    <property type="protein sequence ID" value="Zm00001eb140910_P001"/>
    <property type="gene ID" value="Zm00001eb140910"/>
</dbReference>
<dbReference type="Gramene" id="Zm00001eb140910_T002">
    <property type="protein sequence ID" value="Zm00001eb140910_P002"/>
    <property type="gene ID" value="Zm00001eb140910"/>
</dbReference>
<organism evidence="7 8">
    <name type="scientific">Zea mays</name>
    <name type="common">Maize</name>
    <dbReference type="NCBI Taxonomy" id="4577"/>
    <lineage>
        <taxon>Eukaryota</taxon>
        <taxon>Viridiplantae</taxon>
        <taxon>Streptophyta</taxon>
        <taxon>Embryophyta</taxon>
        <taxon>Tracheophyta</taxon>
        <taxon>Spermatophyta</taxon>
        <taxon>Magnoliopsida</taxon>
        <taxon>Liliopsida</taxon>
        <taxon>Poales</taxon>
        <taxon>Poaceae</taxon>
        <taxon>PACMAD clade</taxon>
        <taxon>Panicoideae</taxon>
        <taxon>Andropogonodae</taxon>
        <taxon>Andropogoneae</taxon>
        <taxon>Tripsacinae</taxon>
        <taxon>Zea</taxon>
    </lineage>
</organism>
<keyword evidence="8" id="KW-1185">Reference proteome</keyword>
<gene>
    <name evidence="7" type="primary">LOC103650734</name>
</gene>
<evidence type="ECO:0000313" key="7">
    <source>
        <dbReference type="EnsemblPlants" id="Zm00001eb140910_P002"/>
    </source>
</evidence>
<dbReference type="PANTHER" id="PTHR24296">
    <property type="entry name" value="CYTOCHROME P450"/>
    <property type="match status" value="1"/>
</dbReference>
<dbReference type="Gene3D" id="1.10.630.10">
    <property type="entry name" value="Cytochrome P450"/>
    <property type="match status" value="1"/>
</dbReference>